<dbReference type="InterPro" id="IPR050314">
    <property type="entry name" value="Glycosyl_Hydrlase_18"/>
</dbReference>
<dbReference type="EMBL" id="AMCI01000885">
    <property type="protein sequence ID" value="EJX07422.1"/>
    <property type="molecule type" value="Genomic_DNA"/>
</dbReference>
<name>J9GIK5_9ZZZZ</name>
<evidence type="ECO:0000313" key="4">
    <source>
        <dbReference type="EMBL" id="EJX07422.1"/>
    </source>
</evidence>
<dbReference type="PROSITE" id="PS51910">
    <property type="entry name" value="GH18_2"/>
    <property type="match status" value="1"/>
</dbReference>
<sequence>MLNQKLSPMRTKTLGPLLSLVLLLLGVGACCPTQRRGETLAVRDSSRVVVAYVTSWGQRLPDPLLVTHVNYAFAHVTDDYRGVRIDSVPRLQEVVGLRRQNPSLKVLLSVGGWGSSRFSEMAATDSTRRAFAADCRRVVDRFDLDGIDLDWEYPGVPAAGISASPQDTAHLTLLLRDLRQALGTEHWLTLATDARARYYRLREALPYLDYVNIMSYDMAEAPLHHAALYPSAQAPEGSCAQAVEAHLAAGVPPHRLVLGIPFYGHGTHEAPEDLSYRQLLTLDSLEHRWDSVAQAPFLVHRTGRYVVCYDNPRSIAAKCRFLKTKGLRGAMYWECSHDDDRQSLARAVYEGVLQSPKE</sequence>
<dbReference type="SUPFAM" id="SSF51445">
    <property type="entry name" value="(Trans)glycosidases"/>
    <property type="match status" value="1"/>
</dbReference>
<gene>
    <name evidence="4" type="ORF">EVA_04480</name>
</gene>
<dbReference type="GO" id="GO:0005975">
    <property type="term" value="P:carbohydrate metabolic process"/>
    <property type="evidence" value="ECO:0007669"/>
    <property type="project" value="InterPro"/>
</dbReference>
<proteinExistence type="predicted"/>
<evidence type="ECO:0000256" key="2">
    <source>
        <dbReference type="ARBA" id="ARBA00023295"/>
    </source>
</evidence>
<evidence type="ECO:0000259" key="3">
    <source>
        <dbReference type="PROSITE" id="PS51910"/>
    </source>
</evidence>
<organism evidence="4">
    <name type="scientific">gut metagenome</name>
    <dbReference type="NCBI Taxonomy" id="749906"/>
    <lineage>
        <taxon>unclassified sequences</taxon>
        <taxon>metagenomes</taxon>
        <taxon>organismal metagenomes</taxon>
    </lineage>
</organism>
<dbReference type="PROSITE" id="PS51257">
    <property type="entry name" value="PROKAR_LIPOPROTEIN"/>
    <property type="match status" value="1"/>
</dbReference>
<dbReference type="PROSITE" id="PS01095">
    <property type="entry name" value="GH18_1"/>
    <property type="match status" value="1"/>
</dbReference>
<keyword evidence="1 4" id="KW-0378">Hydrolase</keyword>
<comment type="caution">
    <text evidence="4">The sequence shown here is derived from an EMBL/GenBank/DDBJ whole genome shotgun (WGS) entry which is preliminary data.</text>
</comment>
<dbReference type="SMART" id="SM00636">
    <property type="entry name" value="Glyco_18"/>
    <property type="match status" value="1"/>
</dbReference>
<dbReference type="CDD" id="cd06548">
    <property type="entry name" value="GH18_chitinase"/>
    <property type="match status" value="1"/>
</dbReference>
<keyword evidence="2" id="KW-0326">Glycosidase</keyword>
<evidence type="ECO:0000256" key="1">
    <source>
        <dbReference type="ARBA" id="ARBA00022801"/>
    </source>
</evidence>
<feature type="domain" description="GH18" evidence="3">
    <location>
        <begin position="46"/>
        <end position="355"/>
    </location>
</feature>
<dbReference type="PANTHER" id="PTHR11177:SF317">
    <property type="entry name" value="CHITINASE 12-RELATED"/>
    <property type="match status" value="1"/>
</dbReference>
<accession>J9GIK5</accession>
<dbReference type="GO" id="GO:0008061">
    <property type="term" value="F:chitin binding"/>
    <property type="evidence" value="ECO:0007669"/>
    <property type="project" value="InterPro"/>
</dbReference>
<dbReference type="Pfam" id="PF00704">
    <property type="entry name" value="Glyco_hydro_18"/>
    <property type="match status" value="1"/>
</dbReference>
<dbReference type="InterPro" id="IPR001579">
    <property type="entry name" value="Glyco_hydro_18_chit_AS"/>
</dbReference>
<protein>
    <submittedName>
        <fullName evidence="4">Glycoside hydrolase family 18 protein</fullName>
    </submittedName>
</protein>
<reference evidence="4" key="1">
    <citation type="journal article" date="2012" name="PLoS ONE">
        <title>Gene sets for utilization of primary and secondary nutrition supplies in the distal gut of endangered iberian lynx.</title>
        <authorList>
            <person name="Alcaide M."/>
            <person name="Messina E."/>
            <person name="Richter M."/>
            <person name="Bargiela R."/>
            <person name="Peplies J."/>
            <person name="Huws S.A."/>
            <person name="Newbold C.J."/>
            <person name="Golyshin P.N."/>
            <person name="Simon M.A."/>
            <person name="Lopez G."/>
            <person name="Yakimov M.M."/>
            <person name="Ferrer M."/>
        </authorList>
    </citation>
    <scope>NUCLEOTIDE SEQUENCE</scope>
</reference>
<dbReference type="InterPro" id="IPR001223">
    <property type="entry name" value="Glyco_hydro18_cat"/>
</dbReference>
<dbReference type="PANTHER" id="PTHR11177">
    <property type="entry name" value="CHITINASE"/>
    <property type="match status" value="1"/>
</dbReference>
<dbReference type="InterPro" id="IPR017853">
    <property type="entry name" value="GH"/>
</dbReference>
<dbReference type="GO" id="GO:0004553">
    <property type="term" value="F:hydrolase activity, hydrolyzing O-glycosyl compounds"/>
    <property type="evidence" value="ECO:0007669"/>
    <property type="project" value="InterPro"/>
</dbReference>
<dbReference type="InterPro" id="IPR011583">
    <property type="entry name" value="Chitinase_II/V-like_cat"/>
</dbReference>
<dbReference type="Gene3D" id="3.20.20.80">
    <property type="entry name" value="Glycosidases"/>
    <property type="match status" value="2"/>
</dbReference>
<dbReference type="AlphaFoldDB" id="J9GIK5"/>